<dbReference type="RefSeq" id="XP_002945801.1">
    <property type="nucleotide sequence ID" value="XM_002945755.1"/>
</dbReference>
<dbReference type="Proteomes" id="UP000001058">
    <property type="component" value="Unassembled WGS sequence"/>
</dbReference>
<dbReference type="SUPFAM" id="SSF53067">
    <property type="entry name" value="Actin-like ATPase domain"/>
    <property type="match status" value="1"/>
</dbReference>
<proteinExistence type="predicted"/>
<sequence>MTDQERRDGKYYYIEEFKLLLQQEALQPSQQQQVLLPPGLTAVQVVADFLAELRGYIFKHLARMDAAAAGGPAGPPLEPSSISWCLTVPAMWDEATKAKMRQAANRAAVTAASDAAARAAELREVSEHTAGGGDGSSALAAVRGGASVSSSAAAAALRDGDVLLVLDCGGGTADITMHKVVGSGTNVRLQEAAAGKGVLAGGRYVDEALWQHLRAMVGPTAWDTWRERHPTEWMEAATEWEAAKRQPRGPLTLQLRPHLLELAAEIRRRERRASGGGSGSAATASTPDADIAATSSTDIDGGSGGGGCRTPAAEAMDVGGLMAADLPADGSVVLCEGVLERRIYGPVVDQILAAAVDVLEQGQHAGCPCSKMLLVGGLANSPYVQQRVRQLSQEQRVPLLMPRQPQALVASGAVLFGQYPSLVTARRCRQTYGISCRSLWTAEDAASHTLFGYPSKLWKEEEREYVADGVFELYVRRNQLIQQDEVVRRIFCPTSKGTTAVGIDLFTTENEDARYTAEPGMRKVATVIMELPPGWTSTVQRRQDYDIEVELRFGGTEITLLARDPQTNNAVATTTNWTPEDGLLSLVYFWTQPFLSWPCRGLVCGVTVRLPWDP</sequence>
<dbReference type="Gene3D" id="3.90.640.10">
    <property type="entry name" value="Actin, Chain A, domain 4"/>
    <property type="match status" value="1"/>
</dbReference>
<feature type="compositionally biased region" description="Low complexity" evidence="1">
    <location>
        <begin position="280"/>
        <end position="300"/>
    </location>
</feature>
<dbReference type="InParanoid" id="D8THY2"/>
<dbReference type="GeneID" id="9624267"/>
<accession>D8THY2</accession>
<dbReference type="PANTHER" id="PTHR14187">
    <property type="entry name" value="ALPHA KINASE/ELONGATION FACTOR 2 KINASE"/>
    <property type="match status" value="1"/>
</dbReference>
<dbReference type="AlphaFoldDB" id="D8THY2"/>
<organism evidence="3">
    <name type="scientific">Volvox carteri f. nagariensis</name>
    <dbReference type="NCBI Taxonomy" id="3068"/>
    <lineage>
        <taxon>Eukaryota</taxon>
        <taxon>Viridiplantae</taxon>
        <taxon>Chlorophyta</taxon>
        <taxon>core chlorophytes</taxon>
        <taxon>Chlorophyceae</taxon>
        <taxon>CS clade</taxon>
        <taxon>Chlamydomonadales</taxon>
        <taxon>Volvocaceae</taxon>
        <taxon>Volvox</taxon>
    </lineage>
</organism>
<dbReference type="KEGG" id="vcn:VOLCADRAFT_120200"/>
<feature type="region of interest" description="Disordered" evidence="1">
    <location>
        <begin position="270"/>
        <end position="310"/>
    </location>
</feature>
<gene>
    <name evidence="2" type="ORF">VOLCADRAFT_120200</name>
</gene>
<dbReference type="OrthoDB" id="542576at2759"/>
<name>D8THY2_VOLCA</name>
<protein>
    <submittedName>
        <fullName evidence="2">Uncharacterized protein</fullName>
    </submittedName>
</protein>
<dbReference type="STRING" id="3068.D8THY2"/>
<evidence type="ECO:0000256" key="1">
    <source>
        <dbReference type="SAM" id="MobiDB-lite"/>
    </source>
</evidence>
<dbReference type="InterPro" id="IPR043129">
    <property type="entry name" value="ATPase_NBD"/>
</dbReference>
<reference evidence="2 3" key="1">
    <citation type="journal article" date="2010" name="Science">
        <title>Genomic analysis of organismal complexity in the multicellular green alga Volvox carteri.</title>
        <authorList>
            <person name="Prochnik S.E."/>
            <person name="Umen J."/>
            <person name="Nedelcu A.M."/>
            <person name="Hallmann A."/>
            <person name="Miller S.M."/>
            <person name="Nishii I."/>
            <person name="Ferris P."/>
            <person name="Kuo A."/>
            <person name="Mitros T."/>
            <person name="Fritz-Laylin L.K."/>
            <person name="Hellsten U."/>
            <person name="Chapman J."/>
            <person name="Simakov O."/>
            <person name="Rensing S.A."/>
            <person name="Terry A."/>
            <person name="Pangilinan J."/>
            <person name="Kapitonov V."/>
            <person name="Jurka J."/>
            <person name="Salamov A."/>
            <person name="Shapiro H."/>
            <person name="Schmutz J."/>
            <person name="Grimwood J."/>
            <person name="Lindquist E."/>
            <person name="Lucas S."/>
            <person name="Grigoriev I.V."/>
            <person name="Schmitt R."/>
            <person name="Kirk D."/>
            <person name="Rokhsar D.S."/>
        </authorList>
    </citation>
    <scope>NUCLEOTIDE SEQUENCE [LARGE SCALE GENOMIC DNA]</scope>
    <source>
        <strain evidence="3">f. Nagariensis / Eve</strain>
    </source>
</reference>
<dbReference type="PANTHER" id="PTHR14187:SF5">
    <property type="entry name" value="HEAT SHOCK 70 KDA PROTEIN 12A"/>
    <property type="match status" value="1"/>
</dbReference>
<keyword evidence="3" id="KW-1185">Reference proteome</keyword>
<dbReference type="EMBL" id="GL378323">
    <property type="protein sequence ID" value="EFJ52796.1"/>
    <property type="molecule type" value="Genomic_DNA"/>
</dbReference>
<dbReference type="eggNOG" id="KOG0101">
    <property type="taxonomic scope" value="Eukaryota"/>
</dbReference>
<dbReference type="Gene3D" id="3.30.420.40">
    <property type="match status" value="2"/>
</dbReference>
<evidence type="ECO:0000313" key="2">
    <source>
        <dbReference type="EMBL" id="EFJ52796.1"/>
    </source>
</evidence>
<evidence type="ECO:0000313" key="3">
    <source>
        <dbReference type="Proteomes" id="UP000001058"/>
    </source>
</evidence>